<feature type="transmembrane region" description="Helical" evidence="1">
    <location>
        <begin position="38"/>
        <end position="54"/>
    </location>
</feature>
<dbReference type="AlphaFoldDB" id="A0A075FYY4"/>
<accession>A0A075FYY4</accession>
<keyword evidence="1" id="KW-0472">Membrane</keyword>
<proteinExistence type="predicted"/>
<keyword evidence="1" id="KW-1133">Transmembrane helix</keyword>
<evidence type="ECO:0000256" key="1">
    <source>
        <dbReference type="SAM" id="Phobius"/>
    </source>
</evidence>
<sequence>MDKMITVIGCVLIGLGISFVVAGETNPYLHWSIEMGGFLWLLVGAFTLVLGLVTKMPETEKQTRTPIAAR</sequence>
<reference evidence="2" key="1">
    <citation type="journal article" date="2014" name="Genome Biol. Evol.">
        <title>Pangenome evidence for extensive interdomain horizontal transfer affecting lineage core and shell genes in uncultured planktonic thaumarchaeota and euryarchaeota.</title>
        <authorList>
            <person name="Deschamps P."/>
            <person name="Zivanovic Y."/>
            <person name="Moreira D."/>
            <person name="Rodriguez-Valera F."/>
            <person name="Lopez-Garcia P."/>
        </authorList>
    </citation>
    <scope>NUCLEOTIDE SEQUENCE</scope>
</reference>
<protein>
    <submittedName>
        <fullName evidence="2">Uncharacterized protein</fullName>
    </submittedName>
</protein>
<evidence type="ECO:0000313" key="2">
    <source>
        <dbReference type="EMBL" id="AIE96389.1"/>
    </source>
</evidence>
<name>A0A075FYY4_9ARCH</name>
<organism evidence="2">
    <name type="scientific">uncultured marine thaumarchaeote AD1000_79_B02</name>
    <dbReference type="NCBI Taxonomy" id="1455941"/>
    <lineage>
        <taxon>Archaea</taxon>
        <taxon>Nitrososphaerota</taxon>
        <taxon>environmental samples</taxon>
    </lineage>
</organism>
<keyword evidence="1" id="KW-0812">Transmembrane</keyword>
<dbReference type="EMBL" id="KF900478">
    <property type="protein sequence ID" value="AIE96389.1"/>
    <property type="molecule type" value="Genomic_DNA"/>
</dbReference>